<dbReference type="EMBL" id="CP009055">
    <property type="protein sequence ID" value="AII13875.1"/>
    <property type="molecule type" value="Genomic_DNA"/>
</dbReference>
<name>A0ABC8A9H5_LACLL</name>
<dbReference type="Proteomes" id="UP000028594">
    <property type="component" value="Plasmid pNCDO2118"/>
</dbReference>
<evidence type="ECO:0000313" key="1">
    <source>
        <dbReference type="EMBL" id="AII13875.1"/>
    </source>
</evidence>
<keyword evidence="1" id="KW-0614">Plasmid</keyword>
<geneLocation type="plasmid" evidence="1 2">
    <name>pNCDO2118</name>
</geneLocation>
<sequence length="75" mass="9251">MLLCFGLFYSLVFYILYCHQSKFYYLPLKNWLVFFSICLKKLSFECNNQSYKSFNFSQLFINYSNFLNFFIQKKI</sequence>
<accession>A0ABC8A9H5</accession>
<evidence type="ECO:0000313" key="2">
    <source>
        <dbReference type="Proteomes" id="UP000028594"/>
    </source>
</evidence>
<dbReference type="AlphaFoldDB" id="A0ABC8A9H5"/>
<dbReference type="KEGG" id="llx:NCDO2118_p0042"/>
<protein>
    <submittedName>
        <fullName evidence="1">Uncharacterized protein</fullName>
    </submittedName>
</protein>
<gene>
    <name evidence="1" type="ORF">NCDO2118_p0042</name>
</gene>
<reference evidence="1 2" key="1">
    <citation type="submission" date="2014-07" db="EMBL/GenBank/DDBJ databases">
        <title>Genome sequence of Lactococcus lactis subsp. lactis NCDO 2118, a GABA-producing strain.</title>
        <authorList>
            <person name="Oliveira L.C."/>
            <person name="Saraiva T.D.L."/>
            <person name="Soares S.C."/>
            <person name="Ramos R.T.J."/>
            <person name="Sa P.H.C.G."/>
            <person name="Carneiro A.R."/>
            <person name="Miranda F."/>
            <person name="Freire M."/>
            <person name="Renan W."/>
            <person name="Oliveira A.F.Jr."/>
            <person name="Santos A.R."/>
            <person name="Pinto A.C."/>
            <person name="Souza B.M."/>
            <person name="Castro C.P."/>
            <person name="Diniz C.A.A."/>
            <person name="Rocha C.S."/>
            <person name="Mariano D.C.B."/>
            <person name="Aguiar E.L."/>
            <person name="Folador E.L."/>
            <person name="Barbosa E.G.V."/>
            <person name="Aburjaile F.F."/>
            <person name="Goncalves L.A."/>
            <person name="Guimaraes L.C."/>
            <person name="Azevedo M.S.P."/>
            <person name="Agresti P.C.M."/>
            <person name="Silva R.F."/>
            <person name="Tiwari S."/>
            <person name="Almeida S.S."/>
            <person name="Hassan S.S."/>
            <person name="Pereira V.B."/>
            <person name="Abreu V.A.C."/>
            <person name="Pereira U.P."/>
            <person name="Dorella F.A."/>
            <person name="Carvalho A.F."/>
            <person name="Pereira F.L."/>
            <person name="Leal C.A.G."/>
            <person name="Figueiredo H.C.P."/>
            <person name="Silva A."/>
            <person name="Miyoshi A."/>
            <person name="Azevedo V."/>
        </authorList>
    </citation>
    <scope>NUCLEOTIDE SEQUENCE [LARGE SCALE GENOMIC DNA]</scope>
    <source>
        <strain evidence="1 2">NCDO 2118</strain>
        <plasmid evidence="1 2">pNCDO2118</plasmid>
    </source>
</reference>
<proteinExistence type="predicted"/>
<organism evidence="1 2">
    <name type="scientific">Lactococcus lactis subsp. lactis NCDO 2118</name>
    <dbReference type="NCBI Taxonomy" id="1117941"/>
    <lineage>
        <taxon>Bacteria</taxon>
        <taxon>Bacillati</taxon>
        <taxon>Bacillota</taxon>
        <taxon>Bacilli</taxon>
        <taxon>Lactobacillales</taxon>
        <taxon>Streptococcaceae</taxon>
        <taxon>Lactococcus</taxon>
    </lineage>
</organism>